<dbReference type="InParanoid" id="A0A482WQY4"/>
<reference evidence="2 3" key="1">
    <citation type="journal article" date="2017" name="Gigascience">
        <title>Genome sequence of the small brown planthopper, Laodelphax striatellus.</title>
        <authorList>
            <person name="Zhu J."/>
            <person name="Jiang F."/>
            <person name="Wang X."/>
            <person name="Yang P."/>
            <person name="Bao Y."/>
            <person name="Zhao W."/>
            <person name="Wang W."/>
            <person name="Lu H."/>
            <person name="Wang Q."/>
            <person name="Cui N."/>
            <person name="Li J."/>
            <person name="Chen X."/>
            <person name="Luo L."/>
            <person name="Yu J."/>
            <person name="Kang L."/>
            <person name="Cui F."/>
        </authorList>
    </citation>
    <scope>NUCLEOTIDE SEQUENCE [LARGE SCALE GENOMIC DNA]</scope>
    <source>
        <strain evidence="2">Lst14</strain>
    </source>
</reference>
<gene>
    <name evidence="2" type="ORF">LSTR_LSTR011723</name>
</gene>
<dbReference type="PANTHER" id="PTHR23101">
    <property type="entry name" value="RAB GDP/GTP EXCHANGE FACTOR"/>
    <property type="match status" value="1"/>
</dbReference>
<comment type="caution">
    <text evidence="2">The sequence shown here is derived from an EMBL/GenBank/DDBJ whole genome shotgun (WGS) entry which is preliminary data.</text>
</comment>
<evidence type="ECO:0000259" key="1">
    <source>
        <dbReference type="PROSITE" id="PS51205"/>
    </source>
</evidence>
<dbReference type="EMBL" id="QKKF02027392">
    <property type="protein sequence ID" value="RZF35868.1"/>
    <property type="molecule type" value="Genomic_DNA"/>
</dbReference>
<feature type="domain" description="VPS9" evidence="1">
    <location>
        <begin position="139"/>
        <end position="287"/>
    </location>
</feature>
<dbReference type="PROSITE" id="PS51205">
    <property type="entry name" value="VPS9"/>
    <property type="match status" value="1"/>
</dbReference>
<dbReference type="SMR" id="A0A482WQY4"/>
<dbReference type="OrthoDB" id="21085at2759"/>
<dbReference type="Pfam" id="PF23268">
    <property type="entry name" value="RIN1"/>
    <property type="match status" value="1"/>
</dbReference>
<accession>A0A482WQY4</accession>
<dbReference type="Proteomes" id="UP000291343">
    <property type="component" value="Unassembled WGS sequence"/>
</dbReference>
<dbReference type="GO" id="GO:0005085">
    <property type="term" value="F:guanyl-nucleotide exchange factor activity"/>
    <property type="evidence" value="ECO:0007669"/>
    <property type="project" value="InterPro"/>
</dbReference>
<dbReference type="STRING" id="195883.A0A482WQY4"/>
<dbReference type="Gene3D" id="1.20.1050.80">
    <property type="entry name" value="VPS9 domain"/>
    <property type="match status" value="1"/>
</dbReference>
<dbReference type="GO" id="GO:0030139">
    <property type="term" value="C:endocytic vesicle"/>
    <property type="evidence" value="ECO:0007669"/>
    <property type="project" value="TreeGrafter"/>
</dbReference>
<dbReference type="GO" id="GO:0005829">
    <property type="term" value="C:cytosol"/>
    <property type="evidence" value="ECO:0007669"/>
    <property type="project" value="TreeGrafter"/>
</dbReference>
<dbReference type="InterPro" id="IPR003123">
    <property type="entry name" value="VPS9"/>
</dbReference>
<organism evidence="2 3">
    <name type="scientific">Laodelphax striatellus</name>
    <name type="common">Small brown planthopper</name>
    <name type="synonym">Delphax striatella</name>
    <dbReference type="NCBI Taxonomy" id="195883"/>
    <lineage>
        <taxon>Eukaryota</taxon>
        <taxon>Metazoa</taxon>
        <taxon>Ecdysozoa</taxon>
        <taxon>Arthropoda</taxon>
        <taxon>Hexapoda</taxon>
        <taxon>Insecta</taxon>
        <taxon>Pterygota</taxon>
        <taxon>Neoptera</taxon>
        <taxon>Paraneoptera</taxon>
        <taxon>Hemiptera</taxon>
        <taxon>Auchenorrhyncha</taxon>
        <taxon>Fulgoroidea</taxon>
        <taxon>Delphacidae</taxon>
        <taxon>Criomorphinae</taxon>
        <taxon>Laodelphax</taxon>
    </lineage>
</organism>
<proteinExistence type="predicted"/>
<evidence type="ECO:0000313" key="3">
    <source>
        <dbReference type="Proteomes" id="UP000291343"/>
    </source>
</evidence>
<name>A0A482WQY4_LAOST</name>
<dbReference type="GO" id="GO:0031267">
    <property type="term" value="F:small GTPase binding"/>
    <property type="evidence" value="ECO:0007669"/>
    <property type="project" value="TreeGrafter"/>
</dbReference>
<dbReference type="InterPro" id="IPR037191">
    <property type="entry name" value="VPS9_dom_sf"/>
</dbReference>
<dbReference type="Pfam" id="PF02204">
    <property type="entry name" value="VPS9"/>
    <property type="match status" value="1"/>
</dbReference>
<dbReference type="PANTHER" id="PTHR23101:SF104">
    <property type="entry name" value="PROTEIN SPRINT"/>
    <property type="match status" value="1"/>
</dbReference>
<evidence type="ECO:0000313" key="2">
    <source>
        <dbReference type="EMBL" id="RZF35868.1"/>
    </source>
</evidence>
<dbReference type="GO" id="GO:0016192">
    <property type="term" value="P:vesicle-mediated transport"/>
    <property type="evidence" value="ECO:0007669"/>
    <property type="project" value="InterPro"/>
</dbReference>
<dbReference type="InterPro" id="IPR045046">
    <property type="entry name" value="Vps9-like"/>
</dbReference>
<keyword evidence="3" id="KW-1185">Reference proteome</keyword>
<sequence length="407" mass="46883">METVSTLRKQELMFAYATFVRRQKRPKSHYRFHPGTDLRNYLNQLGQDRRSQFHKNVQTFIECTKSSEERDSAVILTNIRQFMNGMKNFLQESGGNRFKQLVDNAKRKDRLMVFDLDAILESIVYDFVVEPLFDFLIEALSNDYYNNVVDMIENSKDIAKLTLHDLGLEVEQFSPDVMIVVRFYLKKMQAARNPIDKLDYFLNAITIVVKSAVSCETGDPAPIYTDQLVPLLVWLLVHCGVMTAEMELIFIQRLVHPVFVAGESNFYIKSLGHAVDVIKHPQHLLDNYKTRPKHVWRLGSSYLDASKELKVLVPDPTSGVPHSATLIRHRPDVTALTVCATMARKLRMPNPELCSLYKLVNGQATILESDAKVLDILKEEYDKGNLCYFVYMYEHGQITWPLNTKPL</sequence>
<dbReference type="SUPFAM" id="SSF109993">
    <property type="entry name" value="VPS9 domain"/>
    <property type="match status" value="1"/>
</dbReference>
<dbReference type="AlphaFoldDB" id="A0A482WQY4"/>
<protein>
    <recommendedName>
        <fullName evidence="1">VPS9 domain-containing protein</fullName>
    </recommendedName>
</protein>